<evidence type="ECO:0000313" key="2">
    <source>
        <dbReference type="Proteomes" id="UP000094329"/>
    </source>
</evidence>
<sequence>MLKTRHTSGLYGMVGRLTRCLGEILLTWFGRNGEAMKMNHPKALPVCFLTEMWERFGYKILLGLLVFVLLKRFGLTDSQAAEITGGIHRAAVYHFDYCRIYC</sequence>
<accession>A0ABX3A2P4</accession>
<dbReference type="EMBL" id="MDTU01000001">
    <property type="protein sequence ID" value="ODN41916.1"/>
    <property type="molecule type" value="Genomic_DNA"/>
</dbReference>
<keyword evidence="2" id="KW-1185">Reference proteome</keyword>
<gene>
    <name evidence="1" type="ORF">BGC07_01740</name>
</gene>
<name>A0ABX3A2P4_9GAMM</name>
<dbReference type="InterPro" id="IPR036259">
    <property type="entry name" value="MFS_trans_sf"/>
</dbReference>
<dbReference type="Proteomes" id="UP000094329">
    <property type="component" value="Unassembled WGS sequence"/>
</dbReference>
<dbReference type="Gene3D" id="1.20.1250.20">
    <property type="entry name" value="MFS general substrate transporter like domains"/>
    <property type="match status" value="1"/>
</dbReference>
<protein>
    <submittedName>
        <fullName evidence="1">Uncharacterized protein</fullName>
    </submittedName>
</protein>
<evidence type="ECO:0000313" key="1">
    <source>
        <dbReference type="EMBL" id="ODN41916.1"/>
    </source>
</evidence>
<organism evidence="1 2">
    <name type="scientific">Piscirickettsia litoralis</name>
    <dbReference type="NCBI Taxonomy" id="1891921"/>
    <lineage>
        <taxon>Bacteria</taxon>
        <taxon>Pseudomonadati</taxon>
        <taxon>Pseudomonadota</taxon>
        <taxon>Gammaproteobacteria</taxon>
        <taxon>Thiotrichales</taxon>
        <taxon>Piscirickettsiaceae</taxon>
        <taxon>Piscirickettsia</taxon>
    </lineage>
</organism>
<proteinExistence type="predicted"/>
<comment type="caution">
    <text evidence="1">The sequence shown here is derived from an EMBL/GenBank/DDBJ whole genome shotgun (WGS) entry which is preliminary data.</text>
</comment>
<reference evidence="1 2" key="1">
    <citation type="submission" date="2016-08" db="EMBL/GenBank/DDBJ databases">
        <title>Draft genome sequence of Candidatus Piscirickettsia litoralis, from seawater.</title>
        <authorList>
            <person name="Wan X."/>
            <person name="Lee A.J."/>
            <person name="Hou S."/>
            <person name="Donachie S.P."/>
        </authorList>
    </citation>
    <scope>NUCLEOTIDE SEQUENCE [LARGE SCALE GENOMIC DNA]</scope>
    <source>
        <strain evidence="1 2">Y2</strain>
    </source>
</reference>